<dbReference type="RefSeq" id="WP_172277104.1">
    <property type="nucleotide sequence ID" value="NZ_CASGMU010000007.1"/>
</dbReference>
<evidence type="ECO:0000313" key="2">
    <source>
        <dbReference type="EMBL" id="NPD93100.1"/>
    </source>
</evidence>
<dbReference type="EMBL" id="JABKKF010000016">
    <property type="protein sequence ID" value="NPD93100.1"/>
    <property type="molecule type" value="Genomic_DNA"/>
</dbReference>
<protein>
    <recommendedName>
        <fullName evidence="4">HlyD family efflux transporter periplasmic adaptor subunit</fullName>
    </recommendedName>
</protein>
<keyword evidence="1" id="KW-0472">Membrane</keyword>
<keyword evidence="1" id="KW-0812">Transmembrane</keyword>
<gene>
    <name evidence="2" type="ORF">HPS56_12290</name>
</gene>
<name>A0ABX2ASB4_9BACT</name>
<comment type="caution">
    <text evidence="2">The sequence shown here is derived from an EMBL/GenBank/DDBJ whole genome shotgun (WGS) entry which is preliminary data.</text>
</comment>
<keyword evidence="1" id="KW-1133">Transmembrane helix</keyword>
<accession>A0ABX2ASB4</accession>
<evidence type="ECO:0000256" key="1">
    <source>
        <dbReference type="SAM" id="Phobius"/>
    </source>
</evidence>
<feature type="transmembrane region" description="Helical" evidence="1">
    <location>
        <begin position="30"/>
        <end position="52"/>
    </location>
</feature>
<dbReference type="Proteomes" id="UP000714420">
    <property type="component" value="Unassembled WGS sequence"/>
</dbReference>
<evidence type="ECO:0008006" key="4">
    <source>
        <dbReference type="Google" id="ProtNLM"/>
    </source>
</evidence>
<organism evidence="2 3">
    <name type="scientific">Xylanibacter muris</name>
    <dbReference type="NCBI Taxonomy" id="2736290"/>
    <lineage>
        <taxon>Bacteria</taxon>
        <taxon>Pseudomonadati</taxon>
        <taxon>Bacteroidota</taxon>
        <taxon>Bacteroidia</taxon>
        <taxon>Bacteroidales</taxon>
        <taxon>Prevotellaceae</taxon>
        <taxon>Xylanibacter</taxon>
    </lineage>
</organism>
<sequence length="239" mass="27288">MKKNKKKKFMDIGLRSEEVQELMGRMPSHIVRFGIPVILCFVLVFLGASYFISYPDIETFPIKIVSENVTMECKTPMDGKLVMKNREIPCKVSAGQTIVSIVKNEDTVNIVSPISGRVFKRTIFRDGESMDSAKTICIVVPYCRFKCYGYIYVDYHTKHLLSLHTKVEVEYKSTSIKSVVTQIADLPNSQTGLYDVELDLGLFKHDVYDIVGNTEVVAKIHRSDATIFDKIFKSKVFYR</sequence>
<evidence type="ECO:0000313" key="3">
    <source>
        <dbReference type="Proteomes" id="UP000714420"/>
    </source>
</evidence>
<reference evidence="2 3" key="1">
    <citation type="submission" date="2020-05" db="EMBL/GenBank/DDBJ databases">
        <title>Distinct polysaccharide utilization as determinants for interspecies competition between intestinal Prevotella spp.</title>
        <authorList>
            <person name="Galvez E.J.C."/>
            <person name="Iljazovic A."/>
            <person name="Strowig T."/>
        </authorList>
    </citation>
    <scope>NUCLEOTIDE SEQUENCE [LARGE SCALE GENOMIC DNA]</scope>
    <source>
        <strain evidence="2 3">PMUR</strain>
    </source>
</reference>
<proteinExistence type="predicted"/>
<keyword evidence="3" id="KW-1185">Reference proteome</keyword>